<accession>A0A0N4VM00</accession>
<protein>
    <submittedName>
        <fullName evidence="3">Component of oligomeric Golgi complex 6</fullName>
    </submittedName>
</protein>
<evidence type="ECO:0000313" key="3">
    <source>
        <dbReference type="WBParaSite" id="EVEC_0001195101-mRNA-1"/>
    </source>
</evidence>
<gene>
    <name evidence="1" type="ORF">EVEC_LOCUS11196</name>
</gene>
<dbReference type="AlphaFoldDB" id="A0A0N4VM00"/>
<organism evidence="3">
    <name type="scientific">Enterobius vermicularis</name>
    <name type="common">Human pinworm</name>
    <dbReference type="NCBI Taxonomy" id="51028"/>
    <lineage>
        <taxon>Eukaryota</taxon>
        <taxon>Metazoa</taxon>
        <taxon>Ecdysozoa</taxon>
        <taxon>Nematoda</taxon>
        <taxon>Chromadorea</taxon>
        <taxon>Rhabditida</taxon>
        <taxon>Spirurina</taxon>
        <taxon>Oxyuridomorpha</taxon>
        <taxon>Oxyuroidea</taxon>
        <taxon>Oxyuridae</taxon>
        <taxon>Enterobius</taxon>
    </lineage>
</organism>
<dbReference type="EMBL" id="UXUI01011703">
    <property type="protein sequence ID" value="VDD96445.1"/>
    <property type="molecule type" value="Genomic_DNA"/>
</dbReference>
<proteinExistence type="predicted"/>
<reference evidence="3" key="1">
    <citation type="submission" date="2017-02" db="UniProtKB">
        <authorList>
            <consortium name="WormBaseParasite"/>
        </authorList>
    </citation>
    <scope>IDENTIFICATION</scope>
</reference>
<keyword evidence="2" id="KW-1185">Reference proteome</keyword>
<evidence type="ECO:0000313" key="2">
    <source>
        <dbReference type="Proteomes" id="UP000274131"/>
    </source>
</evidence>
<name>A0A0N4VM00_ENTVE</name>
<dbReference type="WBParaSite" id="EVEC_0001195101-mRNA-1">
    <property type="protein sequence ID" value="EVEC_0001195101-mRNA-1"/>
    <property type="gene ID" value="EVEC_0001195101"/>
</dbReference>
<sequence length="71" mass="8252">MKNVEQRFQALEEETRKFKPLLESLDVIEPKNVVSSVQEIALRDLAFVTAATRDHFDEAYRCIFQTNYATS</sequence>
<reference evidence="1 2" key="2">
    <citation type="submission" date="2018-10" db="EMBL/GenBank/DDBJ databases">
        <authorList>
            <consortium name="Pathogen Informatics"/>
        </authorList>
    </citation>
    <scope>NUCLEOTIDE SEQUENCE [LARGE SCALE GENOMIC DNA]</scope>
</reference>
<dbReference type="Proteomes" id="UP000274131">
    <property type="component" value="Unassembled WGS sequence"/>
</dbReference>
<evidence type="ECO:0000313" key="1">
    <source>
        <dbReference type="EMBL" id="VDD96445.1"/>
    </source>
</evidence>